<evidence type="ECO:0000313" key="10">
    <source>
        <dbReference type="Proteomes" id="UP001275664"/>
    </source>
</evidence>
<comment type="similarity">
    <text evidence="2">Belongs to the cytochrome b562 family.</text>
</comment>
<name>A0AAJ2VTA6_9ENTR</name>
<keyword evidence="4 6" id="KW-0349">Heme</keyword>
<dbReference type="EMBL" id="JAWXRD010000001">
    <property type="protein sequence ID" value="MDX6038644.1"/>
    <property type="molecule type" value="Genomic_DNA"/>
</dbReference>
<dbReference type="Proteomes" id="UP001275664">
    <property type="component" value="Unassembled WGS sequence"/>
</dbReference>
<organism evidence="8 11">
    <name type="scientific">Scandinavium lactucae</name>
    <dbReference type="NCBI Taxonomy" id="3095028"/>
    <lineage>
        <taxon>Bacteria</taxon>
        <taxon>Pseudomonadati</taxon>
        <taxon>Pseudomonadota</taxon>
        <taxon>Gammaproteobacteria</taxon>
        <taxon>Enterobacterales</taxon>
        <taxon>Enterobacteriaceae</taxon>
        <taxon>Scandinavium</taxon>
    </lineage>
</organism>
<keyword evidence="5 7" id="KW-0732">Signal</keyword>
<feature type="chain" id="PRO_5042560252" description="Soluble cytochrome b562" evidence="7">
    <location>
        <begin position="24"/>
        <end position="128"/>
    </location>
</feature>
<dbReference type="GO" id="GO:0042597">
    <property type="term" value="C:periplasmic space"/>
    <property type="evidence" value="ECO:0007669"/>
    <property type="project" value="InterPro"/>
</dbReference>
<dbReference type="RefSeq" id="WP_319628387.1">
    <property type="nucleotide sequence ID" value="NZ_JAWXRB010000043.1"/>
</dbReference>
<dbReference type="Pfam" id="PF07361">
    <property type="entry name" value="Cytochrom_B562"/>
    <property type="match status" value="1"/>
</dbReference>
<dbReference type="GO" id="GO:0022900">
    <property type="term" value="P:electron transport chain"/>
    <property type="evidence" value="ECO:0007669"/>
    <property type="project" value="InterPro"/>
</dbReference>
<comment type="function">
    <text evidence="1">Electron-transport protein of unknown function.</text>
</comment>
<dbReference type="InterPro" id="IPR010980">
    <property type="entry name" value="Cyt_c/b562"/>
</dbReference>
<feature type="binding site" description="axial binding residue" evidence="6">
    <location>
        <position position="29"/>
    </location>
    <ligand>
        <name>heme b</name>
        <dbReference type="ChEBI" id="CHEBI:60344"/>
    </ligand>
    <ligandPart>
        <name>Fe</name>
        <dbReference type="ChEBI" id="CHEBI:18248"/>
    </ligandPart>
</feature>
<evidence type="ECO:0000256" key="3">
    <source>
        <dbReference type="ARBA" id="ARBA00016003"/>
    </source>
</evidence>
<keyword evidence="10" id="KW-1185">Reference proteome</keyword>
<gene>
    <name evidence="8" type="primary">cybC</name>
    <name evidence="9" type="ORF">SIK69_00345</name>
    <name evidence="8" type="ORF">SIL20_10090</name>
</gene>
<dbReference type="SUPFAM" id="SSF47175">
    <property type="entry name" value="Cytochromes"/>
    <property type="match status" value="1"/>
</dbReference>
<accession>A0AAJ2VTA6</accession>
<feature type="signal peptide" evidence="7">
    <location>
        <begin position="1"/>
        <end position="23"/>
    </location>
</feature>
<keyword evidence="6" id="KW-0479">Metal-binding</keyword>
<comment type="cofactor">
    <cofactor evidence="6">
        <name>heme b</name>
        <dbReference type="ChEBI" id="CHEBI:60344"/>
    </cofactor>
    <text evidence="6">Binds 1 heme b (iron(II)-protoporphyrin IX) group per molecule.</text>
</comment>
<dbReference type="EMBL" id="JAWXRC010000024">
    <property type="protein sequence ID" value="MDX6031856.1"/>
    <property type="molecule type" value="Genomic_DNA"/>
</dbReference>
<dbReference type="Gene3D" id="1.20.120.10">
    <property type="entry name" value="Cytochrome c/b562"/>
    <property type="match status" value="1"/>
</dbReference>
<evidence type="ECO:0000256" key="7">
    <source>
        <dbReference type="SAM" id="SignalP"/>
    </source>
</evidence>
<evidence type="ECO:0000256" key="6">
    <source>
        <dbReference type="PIRSR" id="PIRSR000029-1"/>
    </source>
</evidence>
<dbReference type="AlphaFoldDB" id="A0AAJ2VTA6"/>
<evidence type="ECO:0000256" key="1">
    <source>
        <dbReference type="ARBA" id="ARBA00002028"/>
    </source>
</evidence>
<dbReference type="GO" id="GO:0020037">
    <property type="term" value="F:heme binding"/>
    <property type="evidence" value="ECO:0007669"/>
    <property type="project" value="InterPro"/>
</dbReference>
<dbReference type="InterPro" id="IPR009155">
    <property type="entry name" value="Cyt_b562"/>
</dbReference>
<reference evidence="8 10" key="1">
    <citation type="submission" date="2023-11" db="EMBL/GenBank/DDBJ databases">
        <title>Scandinavium wanjuensis sp. nov., isolated from lettuce South Korea.</title>
        <authorList>
            <person name="Park J."/>
            <person name="Park S."/>
            <person name="Oh K.K."/>
            <person name="Cho G.S."/>
            <person name="Franz C.M.A.P."/>
        </authorList>
    </citation>
    <scope>NUCLEOTIDE SEQUENCE</scope>
    <source>
        <strain evidence="8">V105_12</strain>
        <strain evidence="9 10">V105_6</strain>
    </source>
</reference>
<comment type="caution">
    <text evidence="8">The sequence shown here is derived from an EMBL/GenBank/DDBJ whole genome shotgun (WGS) entry which is preliminary data.</text>
</comment>
<evidence type="ECO:0000256" key="4">
    <source>
        <dbReference type="ARBA" id="ARBA00022617"/>
    </source>
</evidence>
<proteinExistence type="inferred from homology"/>
<evidence type="ECO:0000256" key="5">
    <source>
        <dbReference type="ARBA" id="ARBA00022729"/>
    </source>
</evidence>
<protein>
    <recommendedName>
        <fullName evidence="3">Soluble cytochrome b562</fullName>
    </recommendedName>
</protein>
<keyword evidence="6" id="KW-0408">Iron</keyword>
<dbReference type="GO" id="GO:0005506">
    <property type="term" value="F:iron ion binding"/>
    <property type="evidence" value="ECO:0007669"/>
    <property type="project" value="InterPro"/>
</dbReference>
<evidence type="ECO:0000313" key="11">
    <source>
        <dbReference type="Proteomes" id="UP001282336"/>
    </source>
</evidence>
<feature type="binding site" description="axial binding residue" evidence="6">
    <location>
        <position position="124"/>
    </location>
    <ligand>
        <name>heme b</name>
        <dbReference type="ChEBI" id="CHEBI:60344"/>
    </ligand>
    <ligandPart>
        <name>Fe</name>
        <dbReference type="ChEBI" id="CHEBI:18248"/>
    </ligandPart>
</feature>
<evidence type="ECO:0000313" key="9">
    <source>
        <dbReference type="EMBL" id="MDX6038644.1"/>
    </source>
</evidence>
<sequence length="128" mass="13996">MRKQLLAMLAVSTLMMGVAPAFADLGDDMDTLSENLKVVQKSNDAAEMKAALGKMRIAAQDAQKQTPPKLENKAADSAEMKDYRHGFDVLISQIDNATKLANEGKIKEAQGVALDLAGTRNTYHQKYR</sequence>
<evidence type="ECO:0000256" key="2">
    <source>
        <dbReference type="ARBA" id="ARBA00005523"/>
    </source>
</evidence>
<dbReference type="NCBIfam" id="NF011632">
    <property type="entry name" value="PRK15058.1"/>
    <property type="match status" value="1"/>
</dbReference>
<dbReference type="Proteomes" id="UP001282336">
    <property type="component" value="Unassembled WGS sequence"/>
</dbReference>
<evidence type="ECO:0000313" key="8">
    <source>
        <dbReference type="EMBL" id="MDX6031856.1"/>
    </source>
</evidence>
<dbReference type="PIRSF" id="PIRSF000029">
    <property type="entry name" value="Cytochrome_b562"/>
    <property type="match status" value="1"/>
</dbReference>
<dbReference type="GO" id="GO:0009055">
    <property type="term" value="F:electron transfer activity"/>
    <property type="evidence" value="ECO:0007669"/>
    <property type="project" value="InterPro"/>
</dbReference>